<dbReference type="InterPro" id="IPR050281">
    <property type="entry name" value="Flavin_monoamine_oxidase"/>
</dbReference>
<dbReference type="AlphaFoldDB" id="A0A0S6U484"/>
<dbReference type="Proteomes" id="UP000054164">
    <property type="component" value="Unassembled WGS sequence"/>
</dbReference>
<reference evidence="2" key="1">
    <citation type="submission" date="2013-10" db="EMBL/GenBank/DDBJ databases">
        <title>Draft genome sequence of Clostridium botulinum type B strain Osaka05.</title>
        <authorList>
            <person name="Sakaguchi Y."/>
            <person name="Hosomi K."/>
            <person name="Uchiyama J."/>
            <person name="Ogura Y."/>
            <person name="Sakaguchi M."/>
            <person name="Kohda T."/>
            <person name="Mukamoto M."/>
            <person name="Misawa N."/>
            <person name="Matsuzaki S."/>
            <person name="Hayashi T."/>
            <person name="Kozaki S."/>
        </authorList>
    </citation>
    <scope>NUCLEOTIDE SEQUENCE</scope>
    <source>
        <strain evidence="2">Osaka05</strain>
    </source>
</reference>
<dbReference type="PANTHER" id="PTHR10742">
    <property type="entry name" value="FLAVIN MONOAMINE OXIDASE"/>
    <property type="match status" value="1"/>
</dbReference>
<dbReference type="EMBL" id="DF384213">
    <property type="protein sequence ID" value="GAE01704.1"/>
    <property type="molecule type" value="Genomic_DNA"/>
</dbReference>
<feature type="domain" description="Amine oxidase" evidence="1">
    <location>
        <begin position="68"/>
        <end position="567"/>
    </location>
</feature>
<accession>A0A0S6U484</accession>
<dbReference type="Pfam" id="PF01593">
    <property type="entry name" value="Amino_oxidase"/>
    <property type="match status" value="1"/>
</dbReference>
<gene>
    <name evidence="2" type="ORF">CBO05C_1394</name>
</gene>
<dbReference type="SUPFAM" id="SSF51905">
    <property type="entry name" value="FAD/NAD(P)-binding domain"/>
    <property type="match status" value="1"/>
</dbReference>
<protein>
    <submittedName>
        <fullName evidence="2">Amine oxidase, flavin-containing</fullName>
    </submittedName>
</protein>
<evidence type="ECO:0000259" key="1">
    <source>
        <dbReference type="Pfam" id="PF01593"/>
    </source>
</evidence>
<dbReference type="InterPro" id="IPR002937">
    <property type="entry name" value="Amino_oxidase"/>
</dbReference>
<dbReference type="GO" id="GO:0016491">
    <property type="term" value="F:oxidoreductase activity"/>
    <property type="evidence" value="ECO:0007669"/>
    <property type="project" value="InterPro"/>
</dbReference>
<organism evidence="2">
    <name type="scientific">Clostridium botulinum B str. Osaka05</name>
    <dbReference type="NCBI Taxonomy" id="1407017"/>
    <lineage>
        <taxon>Bacteria</taxon>
        <taxon>Bacillati</taxon>
        <taxon>Bacillota</taxon>
        <taxon>Clostridia</taxon>
        <taxon>Eubacteriales</taxon>
        <taxon>Clostridiaceae</taxon>
        <taxon>Clostridium</taxon>
    </lineage>
</organism>
<dbReference type="PANTHER" id="PTHR10742:SF410">
    <property type="entry name" value="LYSINE-SPECIFIC HISTONE DEMETHYLASE 2"/>
    <property type="match status" value="1"/>
</dbReference>
<proteinExistence type="predicted"/>
<dbReference type="InterPro" id="IPR036188">
    <property type="entry name" value="FAD/NAD-bd_sf"/>
</dbReference>
<evidence type="ECO:0000313" key="2">
    <source>
        <dbReference type="EMBL" id="GAE01704.1"/>
    </source>
</evidence>
<name>A0A0S6U484_CLOBO</name>
<dbReference type="Gene3D" id="3.90.660.10">
    <property type="match status" value="1"/>
</dbReference>
<sequence length="579" mass="66819">MNINEFIQPNNPTYEERDNMLKSALEEVGRIEDYNNIKELLGPQADITKIISPGKGKGTKIGIIGGGVAGLSSAFELRKLGFNITIFEAQKERVGGRIYTYYFDKDKKIYGELGAMRIPVSHETTWHYIDIFGLETKPFVQENENGIIYIRNKRARNDPEGRSVMKNIYPEFDLSTFEKNESWQEILSYALESELNKLDTSTKKEILQIKKEYSPKVKELGALSTREVMEDKGLSQGAIELLSYLSPIIGYFYYGSYIENLQDQYIVNDYYRYYIKGGLSNLPISFYNSLISKNPKEYTSISNSNLGKVNWKNGRTVTGIYNIDEKKKIRIKYREEKSLETYCEDFDYIICAIPFSSLRNVEIYPKFTPEKMQAIKEVGYEAAQKTLLLCNNSFWEEGDKNERIIGGSSSTDLIISSIWYPNNHLSKNIEISKNKKRYKKYKKYKSWSNPGVLLASYNLNLDAVRLGNMDEKIRVELVKRQVEQVHGLSRGYLDSIVESYKTIEWDHEQGFYGGISHYKEQQQSLFAYASEQSEYDGRVYFAGEHISQTHAWIQGALSTGMKAANRIAEHYKYNLNKLL</sequence>
<dbReference type="Gene3D" id="1.20.1440.240">
    <property type="match status" value="1"/>
</dbReference>
<dbReference type="Gene3D" id="3.50.50.60">
    <property type="entry name" value="FAD/NAD(P)-binding domain"/>
    <property type="match status" value="1"/>
</dbReference>
<dbReference type="RefSeq" id="WP_030034348.1">
    <property type="nucleotide sequence ID" value="NZ_DF384213.1"/>
</dbReference>
<dbReference type="SUPFAM" id="SSF54373">
    <property type="entry name" value="FAD-linked reductases, C-terminal domain"/>
    <property type="match status" value="1"/>
</dbReference>
<dbReference type="HOGENOM" id="CLU_004498_8_3_9"/>